<organism evidence="3 4">
    <name type="scientific">Nosema bombycis (strain CQ1 / CVCC 102059)</name>
    <name type="common">Microsporidian parasite</name>
    <name type="synonym">Pebrine of silkworm</name>
    <dbReference type="NCBI Taxonomy" id="578461"/>
    <lineage>
        <taxon>Eukaryota</taxon>
        <taxon>Fungi</taxon>
        <taxon>Fungi incertae sedis</taxon>
        <taxon>Microsporidia</taxon>
        <taxon>Nosematidae</taxon>
        <taxon>Nosema</taxon>
    </lineage>
</organism>
<feature type="region of interest" description="Disordered" evidence="2">
    <location>
        <begin position="321"/>
        <end position="436"/>
    </location>
</feature>
<dbReference type="Proteomes" id="UP000016927">
    <property type="component" value="Unassembled WGS sequence"/>
</dbReference>
<dbReference type="VEuPathDB" id="MicrosporidiaDB:NBO_10g0104"/>
<protein>
    <submittedName>
        <fullName evidence="3">Uncharacterized protein</fullName>
    </submittedName>
</protein>
<feature type="compositionally biased region" description="Polar residues" evidence="2">
    <location>
        <begin position="268"/>
        <end position="301"/>
    </location>
</feature>
<evidence type="ECO:0000313" key="4">
    <source>
        <dbReference type="Proteomes" id="UP000016927"/>
    </source>
</evidence>
<feature type="region of interest" description="Disordered" evidence="2">
    <location>
        <begin position="94"/>
        <end position="122"/>
    </location>
</feature>
<reference evidence="3 4" key="1">
    <citation type="journal article" date="2013" name="BMC Genomics">
        <title>Comparative genomics of parasitic silkworm microsporidia reveal an association between genome expansion and host adaptation.</title>
        <authorList>
            <person name="Pan G."/>
            <person name="Xu J."/>
            <person name="Li T."/>
            <person name="Xia Q."/>
            <person name="Liu S.L."/>
            <person name="Zhang G."/>
            <person name="Li S."/>
            <person name="Li C."/>
            <person name="Liu H."/>
            <person name="Yang L."/>
            <person name="Liu T."/>
            <person name="Zhang X."/>
            <person name="Wu Z."/>
            <person name="Fan W."/>
            <person name="Dang X."/>
            <person name="Xiang H."/>
            <person name="Tao M."/>
            <person name="Li Y."/>
            <person name="Hu J."/>
            <person name="Li Z."/>
            <person name="Lin L."/>
            <person name="Luo J."/>
            <person name="Geng L."/>
            <person name="Wang L."/>
            <person name="Long M."/>
            <person name="Wan Y."/>
            <person name="He N."/>
            <person name="Zhang Z."/>
            <person name="Lu C."/>
            <person name="Keeling P.J."/>
            <person name="Wang J."/>
            <person name="Xiang Z."/>
            <person name="Zhou Z."/>
        </authorList>
    </citation>
    <scope>NUCLEOTIDE SEQUENCE [LARGE SCALE GENOMIC DNA]</scope>
    <source>
        <strain evidence="4">CQ1 / CVCC 102059</strain>
    </source>
</reference>
<evidence type="ECO:0000256" key="2">
    <source>
        <dbReference type="SAM" id="MobiDB-lite"/>
    </source>
</evidence>
<feature type="compositionally biased region" description="Basic residues" evidence="2">
    <location>
        <begin position="376"/>
        <end position="386"/>
    </location>
</feature>
<feature type="compositionally biased region" description="Polar residues" evidence="2">
    <location>
        <begin position="420"/>
        <end position="432"/>
    </location>
</feature>
<feature type="compositionally biased region" description="Polar residues" evidence="2">
    <location>
        <begin position="328"/>
        <end position="339"/>
    </location>
</feature>
<keyword evidence="4" id="KW-1185">Reference proteome</keyword>
<evidence type="ECO:0000256" key="1">
    <source>
        <dbReference type="SAM" id="Coils"/>
    </source>
</evidence>
<accession>R0MAW8</accession>
<dbReference type="HOGENOM" id="CLU_489232_0_0_1"/>
<sequence length="557" mass="62996">MKLTTILGNILLIQSSIKVQSTQQKLSQDDLSSNLKHMQQDTPEQILNLKTELKSDPSSDDKTLPSGEKLIFLPPKLSNDEKFKKLPSEDLSLKNFQTSSDMDGRSDSLTPGIKTSQGGNLTSTELFPPNITPSNQKISPQNLEAALAEYPVLKKLLTKLSEPDSLDTYFPNLVIMLKDHPDIKLICATLLKCDNLKSLPQDLDDTFDKEFDLKNFLSDIITNEDELRKLQNEMDSLMKQNQDLVEVLRPKNKNADVETLSLNHENLNFESQNTPGSLLNHPSINKLESSPQKLQNSSNKKLSGEISPSLDKIRFVKETIVDFEPESTETQTNNSNDSRPQGDDPGSIEHITPVDKNLVDLKKSRPIVSRENTKKDKLKKKIKKPKINSASSKPGDKIVKSIPEYDESKKNEINNDRPKVNSSVDKNLNHVSNKPKGSFYENYNNSLMPNNNIPRTSTQNGFFSEQYEPLKPLKPANYIYRDKNFSDKNLLINSNNRLNMGGKTQNEKREILNNDNQKIARYGKIHNVVSKHQSNESQHHVTLTFTVNRSRPLINDA</sequence>
<evidence type="ECO:0000313" key="3">
    <source>
        <dbReference type="EMBL" id="EOB15114.1"/>
    </source>
</evidence>
<feature type="region of interest" description="Disordered" evidence="2">
    <location>
        <begin position="268"/>
        <end position="305"/>
    </location>
</feature>
<proteinExistence type="predicted"/>
<dbReference type="EMBL" id="KB908918">
    <property type="protein sequence ID" value="EOB15114.1"/>
    <property type="molecule type" value="Genomic_DNA"/>
</dbReference>
<name>R0MAW8_NOSB1</name>
<feature type="compositionally biased region" description="Basic and acidic residues" evidence="2">
    <location>
        <begin position="406"/>
        <end position="419"/>
    </location>
</feature>
<feature type="coiled-coil region" evidence="1">
    <location>
        <begin position="213"/>
        <end position="247"/>
    </location>
</feature>
<keyword evidence="1" id="KW-0175">Coiled coil</keyword>
<gene>
    <name evidence="3" type="ORF">NBO_10g0104</name>
</gene>
<dbReference type="AlphaFoldDB" id="R0MAW8"/>